<name>A0ABR6EXC1_9SPHI</name>
<keyword evidence="3" id="KW-1185">Reference proteome</keyword>
<dbReference type="Proteomes" id="UP000636110">
    <property type="component" value="Unassembled WGS sequence"/>
</dbReference>
<dbReference type="Gene3D" id="3.40.630.30">
    <property type="match status" value="1"/>
</dbReference>
<dbReference type="PANTHER" id="PTHR43415">
    <property type="entry name" value="SPERMIDINE N(1)-ACETYLTRANSFERASE"/>
    <property type="match status" value="1"/>
</dbReference>
<evidence type="ECO:0000259" key="1">
    <source>
        <dbReference type="PROSITE" id="PS51186"/>
    </source>
</evidence>
<reference evidence="2 3" key="1">
    <citation type="submission" date="2019-11" db="EMBL/GenBank/DDBJ databases">
        <title>Description of Pedobacter sp. LMG 31462T.</title>
        <authorList>
            <person name="Carlier A."/>
            <person name="Qi S."/>
            <person name="Vandamme P."/>
        </authorList>
    </citation>
    <scope>NUCLEOTIDE SEQUENCE [LARGE SCALE GENOMIC DNA]</scope>
    <source>
        <strain evidence="2 3">LMG 31462</strain>
    </source>
</reference>
<organism evidence="2 3">
    <name type="scientific">Pedobacter gandavensis</name>
    <dbReference type="NCBI Taxonomy" id="2679963"/>
    <lineage>
        <taxon>Bacteria</taxon>
        <taxon>Pseudomonadati</taxon>
        <taxon>Bacteroidota</taxon>
        <taxon>Sphingobacteriia</taxon>
        <taxon>Sphingobacteriales</taxon>
        <taxon>Sphingobacteriaceae</taxon>
        <taxon>Pedobacter</taxon>
    </lineage>
</organism>
<sequence length="478" mass="54257">MVKRKIYIRADGSSQIGLGHLVRCLALAQMLERDFDCVFFCKEIPGELKLQIQENGFEVSIISSEDEFIGLLTKDIIVVLDHYNLDSDDQKRVKDQGCLLVCIDDLHDKAFFADLIINHAPGILSSDYVATAITQFALGLEYVLLRPTFLIQTGDTPIQKEADSVFVCFGGSDKKNITQKAVHILLADDRFKKIVIVTGTAYDYLQALEVSMTGDQRFQHYGSVSPEVIKSLMEASELAIVPASGILQEALALGCKVISGMYIENQKNIFEKYRTLNSFISANEFSNEDLKNAIDTFYTGAFQFGPRLIDGKSGIRILKYFKQFQKEEETTLRKVEERDLLKTFEWANNAGIRSFFFNKDQVKFETHKNWFERKLSSKDCSYYIGELEGNVFGSIRFDIEADKASISYLVDPEYQNQGLGTILLKKGLEVFRKELSEVKMVCGEVFLENLASLKVFQKLGYTTEVDKKSNLITFYKEI</sequence>
<dbReference type="Pfam" id="PF00583">
    <property type="entry name" value="Acetyltransf_1"/>
    <property type="match status" value="1"/>
</dbReference>
<dbReference type="EC" id="3.6.1.57" evidence="2"/>
<dbReference type="InterPro" id="IPR020023">
    <property type="entry name" value="PseG"/>
</dbReference>
<dbReference type="PROSITE" id="PS51186">
    <property type="entry name" value="GNAT"/>
    <property type="match status" value="1"/>
</dbReference>
<dbReference type="CDD" id="cd04301">
    <property type="entry name" value="NAT_SF"/>
    <property type="match status" value="1"/>
</dbReference>
<evidence type="ECO:0000313" key="2">
    <source>
        <dbReference type="EMBL" id="MBB2149905.1"/>
    </source>
</evidence>
<accession>A0ABR6EXC1</accession>
<dbReference type="RefSeq" id="WP_182958139.1">
    <property type="nucleotide sequence ID" value="NZ_WNXC01000004.1"/>
</dbReference>
<feature type="domain" description="N-acetyltransferase" evidence="1">
    <location>
        <begin position="330"/>
        <end position="478"/>
    </location>
</feature>
<comment type="caution">
    <text evidence="2">The sequence shown here is derived from an EMBL/GenBank/DDBJ whole genome shotgun (WGS) entry which is preliminary data.</text>
</comment>
<dbReference type="InterPro" id="IPR000182">
    <property type="entry name" value="GNAT_dom"/>
</dbReference>
<keyword evidence="2" id="KW-0378">Hydrolase</keyword>
<evidence type="ECO:0000313" key="3">
    <source>
        <dbReference type="Proteomes" id="UP000636110"/>
    </source>
</evidence>
<dbReference type="NCBIfam" id="TIGR03590">
    <property type="entry name" value="PseG"/>
    <property type="match status" value="1"/>
</dbReference>
<protein>
    <submittedName>
        <fullName evidence="2">UDP-2,4-diacetamido-2,4, 6-trideoxy-beta-L-altropyranose hydrolase</fullName>
        <ecNumber evidence="2">3.6.1.57</ecNumber>
    </submittedName>
</protein>
<dbReference type="Gene3D" id="3.40.50.11190">
    <property type="match status" value="1"/>
</dbReference>
<dbReference type="GO" id="GO:0016787">
    <property type="term" value="F:hydrolase activity"/>
    <property type="evidence" value="ECO:0007669"/>
    <property type="project" value="UniProtKB-KW"/>
</dbReference>
<dbReference type="InterPro" id="IPR016181">
    <property type="entry name" value="Acyl_CoA_acyltransferase"/>
</dbReference>
<proteinExistence type="predicted"/>
<dbReference type="EMBL" id="WNXC01000004">
    <property type="protein sequence ID" value="MBB2149905.1"/>
    <property type="molecule type" value="Genomic_DNA"/>
</dbReference>
<dbReference type="Gene3D" id="3.40.50.2000">
    <property type="entry name" value="Glycogen Phosphorylase B"/>
    <property type="match status" value="1"/>
</dbReference>
<dbReference type="SUPFAM" id="SSF55729">
    <property type="entry name" value="Acyl-CoA N-acyltransferases (Nat)"/>
    <property type="match status" value="1"/>
</dbReference>
<gene>
    <name evidence="2" type="primary">pseG</name>
    <name evidence="2" type="ORF">GM920_13465</name>
</gene>
<dbReference type="PANTHER" id="PTHR43415:SF3">
    <property type="entry name" value="GNAT-FAMILY ACETYLTRANSFERASE"/>
    <property type="match status" value="1"/>
</dbReference>